<evidence type="ECO:0000313" key="2">
    <source>
        <dbReference type="Proteomes" id="UP000001225"/>
    </source>
</evidence>
<accession>A9ID10</accession>
<dbReference type="KEGG" id="bpt:Bpet4393"/>
<sequence>MEIKCTRCRHRHTTEQRLSKPLTDGMTVSICPKCACRNYCDMTPMYAWCWASGLIEFGATPPKDGEDGSGAIVIAEGPAHALEACVSVLARHAYDGRLLVPGVPEAESQNVAGKALADWLAWCGKSNGRGYCDSVVFKARTSRAQTMEVHS</sequence>
<keyword evidence="2" id="KW-1185">Reference proteome</keyword>
<evidence type="ECO:0000313" key="1">
    <source>
        <dbReference type="EMBL" id="CAP44744.1"/>
    </source>
</evidence>
<protein>
    <submittedName>
        <fullName evidence="1">Hypothetical bacteriophage protein</fullName>
    </submittedName>
</protein>
<dbReference type="Proteomes" id="UP000001225">
    <property type="component" value="Chromosome"/>
</dbReference>
<name>A9ID10_BORPD</name>
<dbReference type="eggNOG" id="ENOG5031606">
    <property type="taxonomic scope" value="Bacteria"/>
</dbReference>
<dbReference type="AlphaFoldDB" id="A9ID10"/>
<organism evidence="1 2">
    <name type="scientific">Bordetella petrii (strain ATCC BAA-461 / DSM 12804 / CCUG 43448 / CIP 107267 / Se-1111R)</name>
    <dbReference type="NCBI Taxonomy" id="340100"/>
    <lineage>
        <taxon>Bacteria</taxon>
        <taxon>Pseudomonadati</taxon>
        <taxon>Pseudomonadota</taxon>
        <taxon>Betaproteobacteria</taxon>
        <taxon>Burkholderiales</taxon>
        <taxon>Alcaligenaceae</taxon>
        <taxon>Bordetella</taxon>
    </lineage>
</organism>
<dbReference type="STRING" id="94624.Bpet4393"/>
<proteinExistence type="predicted"/>
<dbReference type="EMBL" id="AM902716">
    <property type="protein sequence ID" value="CAP44744.1"/>
    <property type="molecule type" value="Genomic_DNA"/>
</dbReference>
<gene>
    <name evidence="1" type="ordered locus">Bpet4393</name>
</gene>
<reference evidence="1 2" key="1">
    <citation type="journal article" date="2008" name="BMC Genomics">
        <title>The missing link: Bordetella petrii is endowed with both the metabolic versatility of environmental bacteria and virulence traits of pathogenic Bordetellae.</title>
        <authorList>
            <person name="Gross R."/>
            <person name="Guzman C.A."/>
            <person name="Sebaihia M."/>
            <person name="Martins Dos Santos V.A."/>
            <person name="Pieper D.H."/>
            <person name="Koebnik R."/>
            <person name="Lechner M."/>
            <person name="Bartels D."/>
            <person name="Buhrmester J."/>
            <person name="Choudhuri J.V."/>
            <person name="Ebensen T."/>
            <person name="Gaigalat L."/>
            <person name="Herrmann S."/>
            <person name="Khachane A.N."/>
            <person name="Larisch C."/>
            <person name="Link S."/>
            <person name="Linke B."/>
            <person name="Meyer F."/>
            <person name="Mormann S."/>
            <person name="Nakunst D."/>
            <person name="Rueckert C."/>
            <person name="Schneiker-Bekel S."/>
            <person name="Schulze K."/>
            <person name="Vorhoelter F.J."/>
            <person name="Yevsa T."/>
            <person name="Engle J.T."/>
            <person name="Goldman W.E."/>
            <person name="Puehler A."/>
            <person name="Goebel U.B."/>
            <person name="Goesmann A."/>
            <person name="Bloecker H."/>
            <person name="Kaiser O."/>
            <person name="Martinez-Arias R."/>
        </authorList>
    </citation>
    <scope>NUCLEOTIDE SEQUENCE [LARGE SCALE GENOMIC DNA]</scope>
    <source>
        <strain evidence="2">ATCC BAA-461 / DSM 12804 / CCUG 43448 / CIP 107267 / Se-1111R</strain>
    </source>
</reference>